<dbReference type="GO" id="GO:0005886">
    <property type="term" value="C:plasma membrane"/>
    <property type="evidence" value="ECO:0007669"/>
    <property type="project" value="TreeGrafter"/>
</dbReference>
<reference evidence="5 6" key="1">
    <citation type="submission" date="2019-09" db="EMBL/GenBank/DDBJ databases">
        <title>Bird 10,000 Genomes (B10K) Project - Family phase.</title>
        <authorList>
            <person name="Zhang G."/>
        </authorList>
    </citation>
    <scope>NUCLEOTIDE SEQUENCE [LARGE SCALE GENOMIC DNA]</scope>
    <source>
        <strain evidence="5">B10K-DU-021-26</strain>
        <tissue evidence="5">Mixed tissue sample</tissue>
    </source>
</reference>
<comment type="caution">
    <text evidence="5">The sequence shown here is derived from an EMBL/GenBank/DDBJ whole genome shotgun (WGS) entry which is preliminary data.</text>
</comment>
<dbReference type="GO" id="GO:0007010">
    <property type="term" value="P:cytoskeleton organization"/>
    <property type="evidence" value="ECO:0007669"/>
    <property type="project" value="TreeGrafter"/>
</dbReference>
<dbReference type="Proteomes" id="UP000530263">
    <property type="component" value="Unassembled WGS sequence"/>
</dbReference>
<accession>A0A7K4SG53</accession>
<keyword evidence="6" id="KW-1185">Reference proteome</keyword>
<dbReference type="PROSITE" id="PS50002">
    <property type="entry name" value="SH3"/>
    <property type="match status" value="1"/>
</dbReference>
<name>A0A7K4SG53_COLPI</name>
<dbReference type="Pfam" id="PF00018">
    <property type="entry name" value="SH3_1"/>
    <property type="match status" value="1"/>
</dbReference>
<dbReference type="SUPFAM" id="SSF103657">
    <property type="entry name" value="BAR/IMD domain-like"/>
    <property type="match status" value="1"/>
</dbReference>
<dbReference type="GO" id="GO:0030100">
    <property type="term" value="P:regulation of endocytosis"/>
    <property type="evidence" value="ECO:0007669"/>
    <property type="project" value="TreeGrafter"/>
</dbReference>
<feature type="non-terminal residue" evidence="5">
    <location>
        <position position="1"/>
    </location>
</feature>
<proteinExistence type="predicted"/>
<dbReference type="PANTHER" id="PTHR23065">
    <property type="entry name" value="PROLINE-SERINE-THREONINE PHOSPHATASE INTERACTING PROTEIN 1"/>
    <property type="match status" value="1"/>
</dbReference>
<dbReference type="GO" id="GO:0097320">
    <property type="term" value="P:plasma membrane tubulation"/>
    <property type="evidence" value="ECO:0007669"/>
    <property type="project" value="TreeGrafter"/>
</dbReference>
<dbReference type="OrthoDB" id="10255128at2759"/>
<feature type="domain" description="SH3" evidence="4">
    <location>
        <begin position="113"/>
        <end position="137"/>
    </location>
</feature>
<feature type="non-terminal residue" evidence="5">
    <location>
        <position position="137"/>
    </location>
</feature>
<evidence type="ECO:0000259" key="4">
    <source>
        <dbReference type="PROSITE" id="PS50002"/>
    </source>
</evidence>
<dbReference type="GO" id="GO:0005768">
    <property type="term" value="C:endosome"/>
    <property type="evidence" value="ECO:0007669"/>
    <property type="project" value="TreeGrafter"/>
</dbReference>
<feature type="compositionally biased region" description="Low complexity" evidence="3">
    <location>
        <begin position="68"/>
        <end position="85"/>
    </location>
</feature>
<gene>
    <name evidence="5" type="primary">Pacsin1_1</name>
    <name evidence="5" type="ORF">COLPIC_R02731</name>
</gene>
<dbReference type="AlphaFoldDB" id="A0A7K4SG53"/>
<keyword evidence="1 2" id="KW-0728">SH3 domain</keyword>
<evidence type="ECO:0000313" key="6">
    <source>
        <dbReference type="Proteomes" id="UP000530263"/>
    </source>
</evidence>
<feature type="compositionally biased region" description="Polar residues" evidence="3">
    <location>
        <begin position="92"/>
        <end position="104"/>
    </location>
</feature>
<dbReference type="PANTHER" id="PTHR23065:SF16">
    <property type="entry name" value="PROTEIN KINASE C AND CASEIN KINASE SUBSTRATE IN NEURONS PROTEIN 1"/>
    <property type="match status" value="1"/>
</dbReference>
<evidence type="ECO:0000256" key="1">
    <source>
        <dbReference type="ARBA" id="ARBA00022443"/>
    </source>
</evidence>
<dbReference type="InterPro" id="IPR036028">
    <property type="entry name" value="SH3-like_dom_sf"/>
</dbReference>
<organism evidence="5 6">
    <name type="scientific">Columbina picui</name>
    <name type="common">Picui ground-dove</name>
    <dbReference type="NCBI Taxonomy" id="115618"/>
    <lineage>
        <taxon>Eukaryota</taxon>
        <taxon>Metazoa</taxon>
        <taxon>Chordata</taxon>
        <taxon>Craniata</taxon>
        <taxon>Vertebrata</taxon>
        <taxon>Euteleostomi</taxon>
        <taxon>Archelosauria</taxon>
        <taxon>Archosauria</taxon>
        <taxon>Dinosauria</taxon>
        <taxon>Saurischia</taxon>
        <taxon>Theropoda</taxon>
        <taxon>Coelurosauria</taxon>
        <taxon>Aves</taxon>
        <taxon>Neognathae</taxon>
        <taxon>Neoaves</taxon>
        <taxon>Columbimorphae</taxon>
        <taxon>Columbiformes</taxon>
        <taxon>Columbidae</taxon>
        <taxon>Columbina</taxon>
    </lineage>
</organism>
<feature type="region of interest" description="Disordered" evidence="3">
    <location>
        <begin position="53"/>
        <end position="114"/>
    </location>
</feature>
<protein>
    <submittedName>
        <fullName evidence="5">PACN1 protein</fullName>
    </submittedName>
</protein>
<dbReference type="Gene3D" id="2.30.30.40">
    <property type="entry name" value="SH3 Domains"/>
    <property type="match status" value="1"/>
</dbReference>
<dbReference type="GO" id="GO:1900006">
    <property type="term" value="P:positive regulation of dendrite development"/>
    <property type="evidence" value="ECO:0007669"/>
    <property type="project" value="TreeGrafter"/>
</dbReference>
<evidence type="ECO:0000256" key="2">
    <source>
        <dbReference type="PROSITE-ProRule" id="PRU00192"/>
    </source>
</evidence>
<dbReference type="SUPFAM" id="SSF50044">
    <property type="entry name" value="SH3-domain"/>
    <property type="match status" value="1"/>
</dbReference>
<dbReference type="EMBL" id="VYZG01006970">
    <property type="protein sequence ID" value="NWQ84733.1"/>
    <property type="molecule type" value="Genomic_DNA"/>
</dbReference>
<dbReference type="InterPro" id="IPR027267">
    <property type="entry name" value="AH/BAR_dom_sf"/>
</dbReference>
<evidence type="ECO:0000256" key="3">
    <source>
        <dbReference type="SAM" id="MobiDB-lite"/>
    </source>
</evidence>
<dbReference type="GO" id="GO:0048812">
    <property type="term" value="P:neuron projection morphogenesis"/>
    <property type="evidence" value="ECO:0007669"/>
    <property type="project" value="TreeGrafter"/>
</dbReference>
<dbReference type="InterPro" id="IPR001452">
    <property type="entry name" value="SH3_domain"/>
</dbReference>
<dbReference type="GO" id="GO:0005543">
    <property type="term" value="F:phospholipid binding"/>
    <property type="evidence" value="ECO:0007669"/>
    <property type="project" value="TreeGrafter"/>
</dbReference>
<evidence type="ECO:0000313" key="5">
    <source>
        <dbReference type="EMBL" id="NWQ84733.1"/>
    </source>
</evidence>
<sequence length="137" mass="15061">SYANVYRELEQTIRLSDAQEDLRWFRSTSGPGMPMNWPQFEEWNPDLTHTITRKEKQKKGEGVTLTNAGSAGETGASAGERGSAEWSDDEGSNSFNASEANGGTNPFDEESAGKGVRVRALYDYDGQEQDELSFKAG</sequence>